<dbReference type="Proteomes" id="UP000033616">
    <property type="component" value="Unassembled WGS sequence"/>
</dbReference>
<keyword evidence="1" id="KW-0808">Transferase</keyword>
<dbReference type="STRING" id="1359168.OCHUTO_1116"/>
<evidence type="ECO:0000313" key="2">
    <source>
        <dbReference type="Proteomes" id="UP000033616"/>
    </source>
</evidence>
<dbReference type="SUPFAM" id="SSF55874">
    <property type="entry name" value="ATPase domain of HSP90 chaperone/DNA topoisomerase II/histidine kinase"/>
    <property type="match status" value="1"/>
</dbReference>
<dbReference type="AlphaFoldDB" id="A0A0F3MFS9"/>
<dbReference type="PATRIC" id="fig|1359168.3.peg.985"/>
<dbReference type="EMBL" id="LANP01000041">
    <property type="protein sequence ID" value="KJV54608.1"/>
    <property type="molecule type" value="Genomic_DNA"/>
</dbReference>
<dbReference type="Gene3D" id="3.30.565.10">
    <property type="entry name" value="Histidine kinase-like ATPase, C-terminal domain"/>
    <property type="match status" value="1"/>
</dbReference>
<proteinExistence type="predicted"/>
<gene>
    <name evidence="1" type="ORF">OCHUTO_1116</name>
</gene>
<dbReference type="GO" id="GO:0016301">
    <property type="term" value="F:kinase activity"/>
    <property type="evidence" value="ECO:0007669"/>
    <property type="project" value="UniProtKB-KW"/>
</dbReference>
<reference evidence="1 2" key="1">
    <citation type="submission" date="2015-02" db="EMBL/GenBank/DDBJ databases">
        <title>Genome Sequencing of Rickettsiales.</title>
        <authorList>
            <person name="Daugherty S.C."/>
            <person name="Su Q."/>
            <person name="Abolude K."/>
            <person name="Beier-Sexton M."/>
            <person name="Carlyon J.A."/>
            <person name="Carter R."/>
            <person name="Day N.P."/>
            <person name="Dumler S.J."/>
            <person name="Dyachenko V."/>
            <person name="Godinez A."/>
            <person name="Kurtti T.J."/>
            <person name="Lichay M."/>
            <person name="Mullins K.E."/>
            <person name="Ott S."/>
            <person name="Pappas-Brown V."/>
            <person name="Paris D.H."/>
            <person name="Patel P."/>
            <person name="Richards A.L."/>
            <person name="Sadzewicz L."/>
            <person name="Sears K."/>
            <person name="Seidman D."/>
            <person name="Sengamalay N."/>
            <person name="Stenos J."/>
            <person name="Tallon L.J."/>
            <person name="Vincent G."/>
            <person name="Fraser C.M."/>
            <person name="Munderloh U."/>
            <person name="Dunning-Hotopp J.C."/>
        </authorList>
    </citation>
    <scope>NUCLEOTIDE SEQUENCE [LARGE SCALE GENOMIC DNA]</scope>
    <source>
        <strain evidence="1 2">Fuller</strain>
    </source>
</reference>
<keyword evidence="2" id="KW-1185">Reference proteome</keyword>
<comment type="caution">
    <text evidence="1">The sequence shown here is derived from an EMBL/GenBank/DDBJ whole genome shotgun (WGS) entry which is preliminary data.</text>
</comment>
<dbReference type="InterPro" id="IPR036890">
    <property type="entry name" value="HATPase_C_sf"/>
</dbReference>
<organism evidence="1 2">
    <name type="scientific">Orientia chuto str. Dubai</name>
    <dbReference type="NCBI Taxonomy" id="1359168"/>
    <lineage>
        <taxon>Bacteria</taxon>
        <taxon>Pseudomonadati</taxon>
        <taxon>Pseudomonadota</taxon>
        <taxon>Alphaproteobacteria</taxon>
        <taxon>Rickettsiales</taxon>
        <taxon>Rickettsiaceae</taxon>
        <taxon>Rickettsieae</taxon>
        <taxon>Orientia</taxon>
    </lineage>
</organism>
<sequence length="40" mass="4768">MKLVRQFIQEMNGEIILESKENKYTSFQFNIPLKLVKPLV</sequence>
<protein>
    <submittedName>
        <fullName evidence="1">Histidine kinase-, DNA gyrase B-, and HSP90-like ATPase family protein</fullName>
    </submittedName>
</protein>
<keyword evidence="1" id="KW-0418">Kinase</keyword>
<accession>A0A0F3MFS9</accession>
<evidence type="ECO:0000313" key="1">
    <source>
        <dbReference type="EMBL" id="KJV54608.1"/>
    </source>
</evidence>
<name>A0A0F3MFS9_9RICK</name>